<feature type="transmembrane region" description="Helical" evidence="1">
    <location>
        <begin position="527"/>
        <end position="545"/>
    </location>
</feature>
<dbReference type="PROSITE" id="PS50275">
    <property type="entry name" value="SAC"/>
    <property type="match status" value="1"/>
</dbReference>
<keyword evidence="1" id="KW-0812">Transmembrane</keyword>
<evidence type="ECO:0000256" key="1">
    <source>
        <dbReference type="SAM" id="Phobius"/>
    </source>
</evidence>
<dbReference type="AlphaFoldDB" id="A0A1E3PGQ8"/>
<dbReference type="PANTHER" id="PTHR45662">
    <property type="entry name" value="PHOSPHATIDYLINOSITIDE PHOSPHATASE SAC1"/>
    <property type="match status" value="1"/>
</dbReference>
<feature type="domain" description="SAC" evidence="2">
    <location>
        <begin position="112"/>
        <end position="456"/>
    </location>
</feature>
<dbReference type="InterPro" id="IPR002013">
    <property type="entry name" value="SAC_dom"/>
</dbReference>
<dbReference type="STRING" id="857566.A0A1E3PGQ8"/>
<dbReference type="OrthoDB" id="405996at2759"/>
<dbReference type="GO" id="GO:0005797">
    <property type="term" value="C:Golgi medial cisterna"/>
    <property type="evidence" value="ECO:0007669"/>
    <property type="project" value="EnsemblFungi"/>
</dbReference>
<gene>
    <name evidence="3" type="ORF">NADFUDRAFT_47179</name>
</gene>
<dbReference type="GO" id="GO:0000139">
    <property type="term" value="C:Golgi membrane"/>
    <property type="evidence" value="ECO:0007669"/>
    <property type="project" value="EnsemblFungi"/>
</dbReference>
<organism evidence="3 4">
    <name type="scientific">Nadsonia fulvescens var. elongata DSM 6958</name>
    <dbReference type="NCBI Taxonomy" id="857566"/>
    <lineage>
        <taxon>Eukaryota</taxon>
        <taxon>Fungi</taxon>
        <taxon>Dikarya</taxon>
        <taxon>Ascomycota</taxon>
        <taxon>Saccharomycotina</taxon>
        <taxon>Dipodascomycetes</taxon>
        <taxon>Dipodascales</taxon>
        <taxon>Dipodascales incertae sedis</taxon>
        <taxon>Nadsonia</taxon>
    </lineage>
</organism>
<evidence type="ECO:0000259" key="2">
    <source>
        <dbReference type="PROSITE" id="PS50275"/>
    </source>
</evidence>
<accession>A0A1E3PGQ8</accession>
<name>A0A1E3PGQ8_9ASCO</name>
<keyword evidence="1" id="KW-1133">Transmembrane helix</keyword>
<dbReference type="Proteomes" id="UP000095009">
    <property type="component" value="Unassembled WGS sequence"/>
</dbReference>
<dbReference type="GO" id="GO:0046856">
    <property type="term" value="P:phosphatidylinositol dephosphorylation"/>
    <property type="evidence" value="ECO:0007669"/>
    <property type="project" value="EnsemblFungi"/>
</dbReference>
<dbReference type="GO" id="GO:0005789">
    <property type="term" value="C:endoplasmic reticulum membrane"/>
    <property type="evidence" value="ECO:0007669"/>
    <property type="project" value="EnsemblFungi"/>
</dbReference>
<proteinExistence type="predicted"/>
<evidence type="ECO:0000313" key="3">
    <source>
        <dbReference type="EMBL" id="ODQ64500.1"/>
    </source>
</evidence>
<protein>
    <recommendedName>
        <fullName evidence="2">SAC domain-containing protein</fullName>
    </recommendedName>
</protein>
<dbReference type="GO" id="GO:0032541">
    <property type="term" value="C:cortical endoplasmic reticulum"/>
    <property type="evidence" value="ECO:0007669"/>
    <property type="project" value="EnsemblFungi"/>
</dbReference>
<keyword evidence="4" id="KW-1185">Reference proteome</keyword>
<reference evidence="3 4" key="1">
    <citation type="journal article" date="2016" name="Proc. Natl. Acad. Sci. U.S.A.">
        <title>Comparative genomics of biotechnologically important yeasts.</title>
        <authorList>
            <person name="Riley R."/>
            <person name="Haridas S."/>
            <person name="Wolfe K.H."/>
            <person name="Lopes M.R."/>
            <person name="Hittinger C.T."/>
            <person name="Goeker M."/>
            <person name="Salamov A.A."/>
            <person name="Wisecaver J.H."/>
            <person name="Long T.M."/>
            <person name="Calvey C.H."/>
            <person name="Aerts A.L."/>
            <person name="Barry K.W."/>
            <person name="Choi C."/>
            <person name="Clum A."/>
            <person name="Coughlan A.Y."/>
            <person name="Deshpande S."/>
            <person name="Douglass A.P."/>
            <person name="Hanson S.J."/>
            <person name="Klenk H.-P."/>
            <person name="LaButti K.M."/>
            <person name="Lapidus A."/>
            <person name="Lindquist E.A."/>
            <person name="Lipzen A.M."/>
            <person name="Meier-Kolthoff J.P."/>
            <person name="Ohm R.A."/>
            <person name="Otillar R.P."/>
            <person name="Pangilinan J.L."/>
            <person name="Peng Y."/>
            <person name="Rokas A."/>
            <person name="Rosa C.A."/>
            <person name="Scheuner C."/>
            <person name="Sibirny A.A."/>
            <person name="Slot J.C."/>
            <person name="Stielow J.B."/>
            <person name="Sun H."/>
            <person name="Kurtzman C.P."/>
            <person name="Blackwell M."/>
            <person name="Grigoriev I.V."/>
            <person name="Jeffries T.W."/>
        </authorList>
    </citation>
    <scope>NUCLEOTIDE SEQUENCE [LARGE SCALE GENOMIC DNA]</scope>
    <source>
        <strain evidence="3 4">DSM 6958</strain>
    </source>
</reference>
<sequence length="627" mass="71490">MSSFVLSVSPESYTFRSSNSSLSYALCISRPTGDISLVDGKAIANVNDSRVIQGILGIVRLRLNKYVVLISKTQRVGVIQGQPLYRVTACDLLPVRESKSYDRFESQYLDLLRDHLNSAQLCFSPNYDLSNTLQRQQDPSYDAAAPMWTRFDSRFFWNRHICEDLIDLATHNDLASSFIFPVIFGFVEIADTSINHKPISFGLISRRSRFRAGTRYFRRGIDSDGNVANFNETEQLLFHPGSNSFASFVQTRGSVPVYWGEVIDLKYKPRLRVRACPDNAARKHFDEQVRLYGKNYLVNLVNQNGYESPIKEAYEHVVDALADEKNLIYVYFDFHHECSKMRWHRVQLLVDQLVGLGLNKQGWCQIKSMPSESGEVKPQVIKLQTSVVRTNCMDCLDRTNVVQSTLGRWVLLQQMVEIGVLPRGSINWTIDQDQFELIFRNVWADNANAVSNAYSGTGALKTDFTRLGKRTKWGALQDFSNSARRYVKNNFLDGKRQDSFDLFLGNHLPYENIEPHFFDSRPVSVQSVPYIIASSITMLLAGYMFPKKSHSPFVNNLFLFFWSVVLASSINYVMKNGLQYVSWPKLVPLEFVTQEEVIKNGEVVGSLMAETKGVNAEILEEGKARFD</sequence>
<dbReference type="GO" id="GO:0004438">
    <property type="term" value="F:phosphatidylinositol-3-phosphate phosphatase activity"/>
    <property type="evidence" value="ECO:0007669"/>
    <property type="project" value="EnsemblFungi"/>
</dbReference>
<keyword evidence="1" id="KW-0472">Membrane</keyword>
<dbReference type="PANTHER" id="PTHR45662:SF2">
    <property type="entry name" value="PHOSPHATIDYLINOSITOL-3-PHOSPHATASE SAC1"/>
    <property type="match status" value="1"/>
</dbReference>
<dbReference type="GO" id="GO:0052629">
    <property type="term" value="F:phosphatidylinositol-3,5-bisphosphate 3-phosphatase activity"/>
    <property type="evidence" value="ECO:0007669"/>
    <property type="project" value="EnsemblFungi"/>
</dbReference>
<dbReference type="GO" id="GO:0072517">
    <property type="term" value="C:host cell viral assembly compartment"/>
    <property type="evidence" value="ECO:0007669"/>
    <property type="project" value="EnsemblFungi"/>
</dbReference>
<dbReference type="GO" id="GO:0017059">
    <property type="term" value="C:serine palmitoyltransferase complex"/>
    <property type="evidence" value="ECO:0007669"/>
    <property type="project" value="EnsemblFungi"/>
</dbReference>
<dbReference type="Pfam" id="PF02383">
    <property type="entry name" value="Syja_N"/>
    <property type="match status" value="1"/>
</dbReference>
<feature type="transmembrane region" description="Helical" evidence="1">
    <location>
        <begin position="557"/>
        <end position="574"/>
    </location>
</feature>
<dbReference type="EMBL" id="KV454411">
    <property type="protein sequence ID" value="ODQ64500.1"/>
    <property type="molecule type" value="Genomic_DNA"/>
</dbReference>
<dbReference type="GO" id="GO:0061909">
    <property type="term" value="P:autophagosome-lysosome fusion"/>
    <property type="evidence" value="ECO:0007669"/>
    <property type="project" value="EnsemblFungi"/>
</dbReference>
<dbReference type="GO" id="GO:0043812">
    <property type="term" value="F:phosphatidylinositol-4-phosphate phosphatase activity"/>
    <property type="evidence" value="ECO:0007669"/>
    <property type="project" value="EnsemblFungi"/>
</dbReference>
<evidence type="ECO:0000313" key="4">
    <source>
        <dbReference type="Proteomes" id="UP000095009"/>
    </source>
</evidence>